<reference evidence="2" key="1">
    <citation type="submission" date="2023-02" db="EMBL/GenBank/DDBJ databases">
        <title>Colletotrichum kahawae CIFC_Que2 genome sequencing and assembly.</title>
        <authorList>
            <person name="Baroncelli R."/>
        </authorList>
    </citation>
    <scope>NUCLEOTIDE SEQUENCE</scope>
    <source>
        <strain evidence="2">CIFC_Que2</strain>
    </source>
</reference>
<feature type="compositionally biased region" description="Pro residues" evidence="1">
    <location>
        <begin position="82"/>
        <end position="93"/>
    </location>
</feature>
<feature type="compositionally biased region" description="Polar residues" evidence="1">
    <location>
        <begin position="60"/>
        <end position="76"/>
    </location>
</feature>
<proteinExistence type="predicted"/>
<dbReference type="Proteomes" id="UP001281614">
    <property type="component" value="Unassembled WGS sequence"/>
</dbReference>
<name>A0AAE0DCZ4_COLKA</name>
<sequence>MDPRPNQPPLDEPDLKLKAGTLGSEQQQQQQQQPKVGSLRLGSSPRAFCSQNHNQKHPSPESSQLQQRQVNNSFTTHVRPPLDSPSPIPTNCP</sequence>
<dbReference type="EMBL" id="VYYT01000018">
    <property type="protein sequence ID" value="KAK2777516.1"/>
    <property type="molecule type" value="Genomic_DNA"/>
</dbReference>
<comment type="caution">
    <text evidence="2">The sequence shown here is derived from an EMBL/GenBank/DDBJ whole genome shotgun (WGS) entry which is preliminary data.</text>
</comment>
<keyword evidence="3" id="KW-1185">Reference proteome</keyword>
<protein>
    <submittedName>
        <fullName evidence="2">Uncharacterized protein</fullName>
    </submittedName>
</protein>
<feature type="compositionally biased region" description="Pro residues" evidence="1">
    <location>
        <begin position="1"/>
        <end position="10"/>
    </location>
</feature>
<feature type="region of interest" description="Disordered" evidence="1">
    <location>
        <begin position="1"/>
        <end position="93"/>
    </location>
</feature>
<evidence type="ECO:0000256" key="1">
    <source>
        <dbReference type="SAM" id="MobiDB-lite"/>
    </source>
</evidence>
<organism evidence="2 3">
    <name type="scientific">Colletotrichum kahawae</name>
    <name type="common">Coffee berry disease fungus</name>
    <dbReference type="NCBI Taxonomy" id="34407"/>
    <lineage>
        <taxon>Eukaryota</taxon>
        <taxon>Fungi</taxon>
        <taxon>Dikarya</taxon>
        <taxon>Ascomycota</taxon>
        <taxon>Pezizomycotina</taxon>
        <taxon>Sordariomycetes</taxon>
        <taxon>Hypocreomycetidae</taxon>
        <taxon>Glomerellales</taxon>
        <taxon>Glomerellaceae</taxon>
        <taxon>Colletotrichum</taxon>
        <taxon>Colletotrichum gloeosporioides species complex</taxon>
    </lineage>
</organism>
<dbReference type="AlphaFoldDB" id="A0AAE0DCZ4"/>
<evidence type="ECO:0000313" key="2">
    <source>
        <dbReference type="EMBL" id="KAK2777516.1"/>
    </source>
</evidence>
<gene>
    <name evidence="2" type="ORF">CKAH01_12064</name>
</gene>
<accession>A0AAE0DCZ4</accession>
<evidence type="ECO:0000313" key="3">
    <source>
        <dbReference type="Proteomes" id="UP001281614"/>
    </source>
</evidence>